<protein>
    <submittedName>
        <fullName evidence="1">Putative glyoxalase superfamily protein PhnB</fullName>
    </submittedName>
</protein>
<evidence type="ECO:0000313" key="1">
    <source>
        <dbReference type="EMBL" id="MBB5286578.1"/>
    </source>
</evidence>
<reference evidence="1 2" key="1">
    <citation type="submission" date="2020-08" db="EMBL/GenBank/DDBJ databases">
        <title>Genomic Encyclopedia of Type Strains, Phase IV (KMG-IV): sequencing the most valuable type-strain genomes for metagenomic binning, comparative biology and taxonomic classification.</title>
        <authorList>
            <person name="Goeker M."/>
        </authorList>
    </citation>
    <scope>NUCLEOTIDE SEQUENCE [LARGE SCALE GENOMIC DNA]</scope>
    <source>
        <strain evidence="1 2">DSM 105074</strain>
    </source>
</reference>
<organism evidence="1 2">
    <name type="scientific">Rhabdobacter roseus</name>
    <dbReference type="NCBI Taxonomy" id="1655419"/>
    <lineage>
        <taxon>Bacteria</taxon>
        <taxon>Pseudomonadati</taxon>
        <taxon>Bacteroidota</taxon>
        <taxon>Cytophagia</taxon>
        <taxon>Cytophagales</taxon>
        <taxon>Cytophagaceae</taxon>
        <taxon>Rhabdobacter</taxon>
    </lineage>
</organism>
<dbReference type="Proteomes" id="UP000557307">
    <property type="component" value="Unassembled WGS sequence"/>
</dbReference>
<name>A0A840U2J5_9BACT</name>
<dbReference type="Gene3D" id="3.10.180.10">
    <property type="entry name" value="2,3-Dihydroxybiphenyl 1,2-Dioxygenase, domain 1"/>
    <property type="match status" value="1"/>
</dbReference>
<comment type="caution">
    <text evidence="1">The sequence shown here is derived from an EMBL/GenBank/DDBJ whole genome shotgun (WGS) entry which is preliminary data.</text>
</comment>
<dbReference type="InterPro" id="IPR029068">
    <property type="entry name" value="Glyas_Bleomycin-R_OHBP_Dase"/>
</dbReference>
<dbReference type="RefSeq" id="WP_184177857.1">
    <property type="nucleotide sequence ID" value="NZ_JACHGF010000010.1"/>
</dbReference>
<dbReference type="EMBL" id="JACHGF010000010">
    <property type="protein sequence ID" value="MBB5286578.1"/>
    <property type="molecule type" value="Genomic_DNA"/>
</dbReference>
<keyword evidence="2" id="KW-1185">Reference proteome</keyword>
<dbReference type="AlphaFoldDB" id="A0A840U2J5"/>
<sequence>MKKVSHILNELRSSTPFFTIREADEFIRFLEEGLRGQETYCERRPDGSIGNALVLVEDNLVEISEANLEYPERSIAMQLRVEDPEACRQQMIRAGARPVVEPAGAVEPRRQSVLVDPWGNQWYLSRHTDPYYLA</sequence>
<accession>A0A840U2J5</accession>
<gene>
    <name evidence="1" type="ORF">HNQ92_004739</name>
</gene>
<proteinExistence type="predicted"/>
<evidence type="ECO:0000313" key="2">
    <source>
        <dbReference type="Proteomes" id="UP000557307"/>
    </source>
</evidence>
<dbReference type="SUPFAM" id="SSF54593">
    <property type="entry name" value="Glyoxalase/Bleomycin resistance protein/Dihydroxybiphenyl dioxygenase"/>
    <property type="match status" value="1"/>
</dbReference>